<reference evidence="2 3" key="1">
    <citation type="submission" date="2024-06" db="EMBL/GenBank/DDBJ databases">
        <title>Genomic Encyclopedia of Type Strains, Phase IV (KMG-IV): sequencing the most valuable type-strain genomes for metagenomic binning, comparative biology and taxonomic classification.</title>
        <authorList>
            <person name="Goeker M."/>
        </authorList>
    </citation>
    <scope>NUCLEOTIDE SEQUENCE [LARGE SCALE GENOMIC DNA]</scope>
    <source>
        <strain evidence="2 3">DSM 21331</strain>
    </source>
</reference>
<feature type="compositionally biased region" description="Low complexity" evidence="1">
    <location>
        <begin position="77"/>
        <end position="104"/>
    </location>
</feature>
<accession>A0ABV2L941</accession>
<dbReference type="EMBL" id="JBEPMM010000014">
    <property type="protein sequence ID" value="MET3694367.1"/>
    <property type="molecule type" value="Genomic_DNA"/>
</dbReference>
<keyword evidence="3" id="KW-1185">Reference proteome</keyword>
<sequence length="140" mass="14492">MRILRNIVVGSVFGGSALAIAFACVDRLDHPAPKASRSAAPVAALTRVRPPEPTVTGSLPAETGPSISDILGRDGGTTARTPVVRTTPPKPATAREAAAKVTPKPAAPKPPVKRTAEGFDTERLNALMRGDPAVTLTRAR</sequence>
<dbReference type="RefSeq" id="WP_238274941.1">
    <property type="nucleotide sequence ID" value="NZ_BPQL01000001.1"/>
</dbReference>
<evidence type="ECO:0000313" key="2">
    <source>
        <dbReference type="EMBL" id="MET3694367.1"/>
    </source>
</evidence>
<name>A0ABV2L941_9HYPH</name>
<comment type="caution">
    <text evidence="2">The sequence shown here is derived from an EMBL/GenBank/DDBJ whole genome shotgun (WGS) entry which is preliminary data.</text>
</comment>
<feature type="region of interest" description="Disordered" evidence="1">
    <location>
        <begin position="32"/>
        <end position="116"/>
    </location>
</feature>
<protein>
    <submittedName>
        <fullName evidence="2">Uncharacterized protein</fullName>
    </submittedName>
</protein>
<evidence type="ECO:0000256" key="1">
    <source>
        <dbReference type="SAM" id="MobiDB-lite"/>
    </source>
</evidence>
<gene>
    <name evidence="2" type="ORF">ABID43_003929</name>
</gene>
<organism evidence="2 3">
    <name type="scientific">Methylobacterium goesingense</name>
    <dbReference type="NCBI Taxonomy" id="243690"/>
    <lineage>
        <taxon>Bacteria</taxon>
        <taxon>Pseudomonadati</taxon>
        <taxon>Pseudomonadota</taxon>
        <taxon>Alphaproteobacteria</taxon>
        <taxon>Hyphomicrobiales</taxon>
        <taxon>Methylobacteriaceae</taxon>
        <taxon>Methylobacterium</taxon>
    </lineage>
</organism>
<dbReference type="PROSITE" id="PS51257">
    <property type="entry name" value="PROKAR_LIPOPROTEIN"/>
    <property type="match status" value="1"/>
</dbReference>
<proteinExistence type="predicted"/>
<evidence type="ECO:0000313" key="3">
    <source>
        <dbReference type="Proteomes" id="UP001549145"/>
    </source>
</evidence>
<dbReference type="Proteomes" id="UP001549145">
    <property type="component" value="Unassembled WGS sequence"/>
</dbReference>